<dbReference type="AlphaFoldDB" id="T1BQY1"/>
<dbReference type="CDD" id="cd00609">
    <property type="entry name" value="AAT_like"/>
    <property type="match status" value="1"/>
</dbReference>
<comment type="caution">
    <text evidence="8">The sequence shown here is derived from an EMBL/GenBank/DDBJ whole genome shotgun (WGS) entry which is preliminary data.</text>
</comment>
<evidence type="ECO:0000256" key="4">
    <source>
        <dbReference type="ARBA" id="ARBA00022679"/>
    </source>
</evidence>
<dbReference type="SUPFAM" id="SSF53383">
    <property type="entry name" value="PLP-dependent transferases"/>
    <property type="match status" value="1"/>
</dbReference>
<protein>
    <submittedName>
        <fullName evidence="8">Aminotransferase class I and II</fullName>
    </submittedName>
</protein>
<dbReference type="InterPro" id="IPR004839">
    <property type="entry name" value="Aminotransferase_I/II_large"/>
</dbReference>
<gene>
    <name evidence="8" type="ORF">B1A_04064</name>
</gene>
<dbReference type="GO" id="GO:0030170">
    <property type="term" value="F:pyridoxal phosphate binding"/>
    <property type="evidence" value="ECO:0007669"/>
    <property type="project" value="InterPro"/>
</dbReference>
<feature type="non-terminal residue" evidence="8">
    <location>
        <position position="1"/>
    </location>
</feature>
<dbReference type="PANTHER" id="PTHR46383">
    <property type="entry name" value="ASPARTATE AMINOTRANSFERASE"/>
    <property type="match status" value="1"/>
</dbReference>
<evidence type="ECO:0000259" key="7">
    <source>
        <dbReference type="Pfam" id="PF00155"/>
    </source>
</evidence>
<evidence type="ECO:0000256" key="5">
    <source>
        <dbReference type="ARBA" id="ARBA00022898"/>
    </source>
</evidence>
<dbReference type="Gene3D" id="3.40.640.10">
    <property type="entry name" value="Type I PLP-dependent aspartate aminotransferase-like (Major domain)"/>
    <property type="match status" value="1"/>
</dbReference>
<proteinExistence type="inferred from homology"/>
<evidence type="ECO:0000256" key="6">
    <source>
        <dbReference type="SAM" id="MobiDB-lite"/>
    </source>
</evidence>
<feature type="non-terminal residue" evidence="8">
    <location>
        <position position="188"/>
    </location>
</feature>
<dbReference type="GO" id="GO:0006520">
    <property type="term" value="P:amino acid metabolic process"/>
    <property type="evidence" value="ECO:0007669"/>
    <property type="project" value="InterPro"/>
</dbReference>
<feature type="region of interest" description="Disordered" evidence="6">
    <location>
        <begin position="158"/>
        <end position="188"/>
    </location>
</feature>
<reference evidence="8" key="1">
    <citation type="submission" date="2013-08" db="EMBL/GenBank/DDBJ databases">
        <authorList>
            <person name="Mendez C."/>
            <person name="Richter M."/>
            <person name="Ferrer M."/>
            <person name="Sanchez J."/>
        </authorList>
    </citation>
    <scope>NUCLEOTIDE SEQUENCE</scope>
</reference>
<keyword evidence="5" id="KW-0663">Pyridoxal phosphate</keyword>
<keyword evidence="4 8" id="KW-0808">Transferase</keyword>
<comment type="cofactor">
    <cofactor evidence="1">
        <name>pyridoxal 5'-phosphate</name>
        <dbReference type="ChEBI" id="CHEBI:597326"/>
    </cofactor>
</comment>
<name>T1BQY1_9ZZZZ</name>
<feature type="domain" description="Aminotransferase class I/classII large" evidence="7">
    <location>
        <begin position="6"/>
        <end position="154"/>
    </location>
</feature>
<feature type="compositionally biased region" description="Low complexity" evidence="6">
    <location>
        <begin position="158"/>
        <end position="174"/>
    </location>
</feature>
<dbReference type="InterPro" id="IPR015424">
    <property type="entry name" value="PyrdxlP-dep_Trfase"/>
</dbReference>
<evidence type="ECO:0000256" key="2">
    <source>
        <dbReference type="ARBA" id="ARBA00007441"/>
    </source>
</evidence>
<dbReference type="GO" id="GO:0008483">
    <property type="term" value="F:transaminase activity"/>
    <property type="evidence" value="ECO:0007669"/>
    <property type="project" value="UniProtKB-KW"/>
</dbReference>
<reference evidence="8" key="2">
    <citation type="journal article" date="2014" name="ISME J.">
        <title>Microbial stratification in low pH oxic and suboxic macroscopic growths along an acid mine drainage.</title>
        <authorList>
            <person name="Mendez-Garcia C."/>
            <person name="Mesa V."/>
            <person name="Sprenger R.R."/>
            <person name="Richter M."/>
            <person name="Diez M.S."/>
            <person name="Solano J."/>
            <person name="Bargiela R."/>
            <person name="Golyshina O.V."/>
            <person name="Manteca A."/>
            <person name="Ramos J.L."/>
            <person name="Gallego J.R."/>
            <person name="Llorente I."/>
            <person name="Martins Dos Santos V.A."/>
            <person name="Jensen O.N."/>
            <person name="Pelaez A.I."/>
            <person name="Sanchez J."/>
            <person name="Ferrer M."/>
        </authorList>
    </citation>
    <scope>NUCLEOTIDE SEQUENCE</scope>
</reference>
<evidence type="ECO:0000313" key="8">
    <source>
        <dbReference type="EMBL" id="EQD75261.1"/>
    </source>
</evidence>
<accession>T1BQY1</accession>
<comment type="similarity">
    <text evidence="2">Belongs to the class-I pyridoxal-phosphate-dependent aminotransferase family.</text>
</comment>
<dbReference type="InterPro" id="IPR050596">
    <property type="entry name" value="AspAT/PAT-like"/>
</dbReference>
<evidence type="ECO:0000256" key="1">
    <source>
        <dbReference type="ARBA" id="ARBA00001933"/>
    </source>
</evidence>
<keyword evidence="3 8" id="KW-0032">Aminotransferase</keyword>
<organism evidence="8">
    <name type="scientific">mine drainage metagenome</name>
    <dbReference type="NCBI Taxonomy" id="410659"/>
    <lineage>
        <taxon>unclassified sequences</taxon>
        <taxon>metagenomes</taxon>
        <taxon>ecological metagenomes</taxon>
    </lineage>
</organism>
<dbReference type="Pfam" id="PF00155">
    <property type="entry name" value="Aminotran_1_2"/>
    <property type="match status" value="1"/>
</dbReference>
<sequence>SLVTPKTRAIVVNSPSNPTGAVLSAKAIERIVEFADRHDLYIVSDEAYEQIVYDGPATSFWGRGDRVVVVNTFSKTLAMTGWRLGFLLAAPALAIAINKIHYHILACPPTPTQVAVLAGLEKGGPALRSMLREFRARRDLVVRELGRIRGISLWCPAAPSTSSRGSTGRGPASRSRPRCWPGRDLDAR</sequence>
<dbReference type="InterPro" id="IPR015421">
    <property type="entry name" value="PyrdxlP-dep_Trfase_major"/>
</dbReference>
<dbReference type="EMBL" id="AUZX01002959">
    <property type="protein sequence ID" value="EQD75261.1"/>
    <property type="molecule type" value="Genomic_DNA"/>
</dbReference>
<evidence type="ECO:0000256" key="3">
    <source>
        <dbReference type="ARBA" id="ARBA00022576"/>
    </source>
</evidence>